<dbReference type="InterPro" id="IPR032675">
    <property type="entry name" value="LRR_dom_sf"/>
</dbReference>
<dbReference type="AlphaFoldDB" id="A0A0N9IJQ4"/>
<dbReference type="STRING" id="860235.AOZ06_34565"/>
<gene>
    <name evidence="1" type="ORF">AOZ06_34565</name>
</gene>
<dbReference type="OrthoDB" id="9781345at2"/>
<dbReference type="EMBL" id="CP012752">
    <property type="protein sequence ID" value="ALG15277.1"/>
    <property type="molecule type" value="Genomic_DNA"/>
</dbReference>
<sequence>MTIHEHLTTFHGLPVVGFPAEQPPTGPVAWRLAIEPWDGDETFADLWDKFISTVDTSTVTAIVVGQWGEPGDDTRSNVVIDLVLAAKDRLPALTGIFLGDQVMEENEISWIEQSDITPLLTNLPQLTELGVRGGDGLALKPVQHSALEVLHIQTGGLPRGVVSAVSRSELPALRDLRLWLGVDEYGGDWQPEDLRPLLDGGKFTSLRALGLQNSDRQDEICELVADSAIVRQVETLDLSMGILTDKGARHLLPLTHLKNLDLHHHFLSDEMSEELLAALVPAGVTVNVDDVQQADRYEGHPEPYFYTAISE</sequence>
<dbReference type="Proteomes" id="UP000063699">
    <property type="component" value="Chromosome"/>
</dbReference>
<protein>
    <recommendedName>
        <fullName evidence="3">Cytoplasmic protein</fullName>
    </recommendedName>
</protein>
<dbReference type="InterPro" id="IPR047722">
    <property type="entry name" value="STM4015-like"/>
</dbReference>
<evidence type="ECO:0000313" key="2">
    <source>
        <dbReference type="Proteomes" id="UP000063699"/>
    </source>
</evidence>
<proteinExistence type="predicted"/>
<name>A0A0N9IJQ4_9PSEU</name>
<dbReference type="RefSeq" id="WP_054297131.1">
    <property type="nucleotide sequence ID" value="NZ_CP012752.1"/>
</dbReference>
<dbReference type="Gene3D" id="3.80.10.10">
    <property type="entry name" value="Ribonuclease Inhibitor"/>
    <property type="match status" value="1"/>
</dbReference>
<dbReference type="NCBIfam" id="NF038076">
    <property type="entry name" value="fam_STM4015"/>
    <property type="match status" value="1"/>
</dbReference>
<dbReference type="KEGG" id="kphy:AOZ06_34565"/>
<dbReference type="SUPFAM" id="SSF52047">
    <property type="entry name" value="RNI-like"/>
    <property type="match status" value="1"/>
</dbReference>
<reference evidence="1 2" key="1">
    <citation type="submission" date="2015-07" db="EMBL/GenBank/DDBJ databases">
        <title>Genome sequencing of Kibdelosporangium phytohabitans.</title>
        <authorList>
            <person name="Qin S."/>
            <person name="Xing K."/>
        </authorList>
    </citation>
    <scope>NUCLEOTIDE SEQUENCE [LARGE SCALE GENOMIC DNA]</scope>
    <source>
        <strain evidence="1 2">KLBMP1111</strain>
    </source>
</reference>
<keyword evidence="2" id="KW-1185">Reference proteome</keyword>
<accession>A0A0N9IJQ4</accession>
<organism evidence="1 2">
    <name type="scientific">Kibdelosporangium phytohabitans</name>
    <dbReference type="NCBI Taxonomy" id="860235"/>
    <lineage>
        <taxon>Bacteria</taxon>
        <taxon>Bacillati</taxon>
        <taxon>Actinomycetota</taxon>
        <taxon>Actinomycetes</taxon>
        <taxon>Pseudonocardiales</taxon>
        <taxon>Pseudonocardiaceae</taxon>
        <taxon>Kibdelosporangium</taxon>
    </lineage>
</organism>
<evidence type="ECO:0008006" key="3">
    <source>
        <dbReference type="Google" id="ProtNLM"/>
    </source>
</evidence>
<evidence type="ECO:0000313" key="1">
    <source>
        <dbReference type="EMBL" id="ALG15277.1"/>
    </source>
</evidence>